<feature type="transmembrane region" description="Helical" evidence="5">
    <location>
        <begin position="78"/>
        <end position="102"/>
    </location>
</feature>
<protein>
    <submittedName>
        <fullName evidence="6">S12A4 protein</fullName>
    </submittedName>
</protein>
<accession>A0A7K9K0A3</accession>
<keyword evidence="7" id="KW-1185">Reference proteome</keyword>
<dbReference type="AlphaFoldDB" id="A0A7K9K0A3"/>
<dbReference type="GO" id="GO:1990573">
    <property type="term" value="P:potassium ion import across plasma membrane"/>
    <property type="evidence" value="ECO:0007669"/>
    <property type="project" value="TreeGrafter"/>
</dbReference>
<comment type="subcellular location">
    <subcellularLocation>
        <location evidence="1">Membrane</location>
        <topology evidence="1">Multi-pass membrane protein</topology>
    </subcellularLocation>
</comment>
<feature type="transmembrane region" description="Helical" evidence="5">
    <location>
        <begin position="44"/>
        <end position="66"/>
    </location>
</feature>
<evidence type="ECO:0000256" key="4">
    <source>
        <dbReference type="ARBA" id="ARBA00023136"/>
    </source>
</evidence>
<reference evidence="6 7" key="1">
    <citation type="submission" date="2019-09" db="EMBL/GenBank/DDBJ databases">
        <title>Bird 10,000 Genomes (B10K) Project - Family phase.</title>
        <authorList>
            <person name="Zhang G."/>
        </authorList>
    </citation>
    <scope>NUCLEOTIDE SEQUENCE [LARGE SCALE GENOMIC DNA]</scope>
    <source>
        <strain evidence="6">B10K-DU-001-34</strain>
        <tissue evidence="6">Muscle</tissue>
    </source>
</reference>
<dbReference type="EMBL" id="VWZP01004635">
    <property type="protein sequence ID" value="NXH43065.1"/>
    <property type="molecule type" value="Genomic_DNA"/>
</dbReference>
<dbReference type="Proteomes" id="UP000523279">
    <property type="component" value="Unassembled WGS sequence"/>
</dbReference>
<keyword evidence="4 5" id="KW-0472">Membrane</keyword>
<comment type="caution">
    <text evidence="6">The sequence shown here is derived from an EMBL/GenBank/DDBJ whole genome shotgun (WGS) entry which is preliminary data.</text>
</comment>
<name>A0A7K9K0A3_9PASE</name>
<dbReference type="GO" id="GO:0055075">
    <property type="term" value="P:potassium ion homeostasis"/>
    <property type="evidence" value="ECO:0007669"/>
    <property type="project" value="TreeGrafter"/>
</dbReference>
<evidence type="ECO:0000313" key="6">
    <source>
        <dbReference type="EMBL" id="NXH43065.1"/>
    </source>
</evidence>
<dbReference type="PANTHER" id="PTHR11827:SF73">
    <property type="entry name" value="KAZACHOC, ISOFORM G"/>
    <property type="match status" value="1"/>
</dbReference>
<feature type="non-terminal residue" evidence="6">
    <location>
        <position position="103"/>
    </location>
</feature>
<evidence type="ECO:0000256" key="5">
    <source>
        <dbReference type="SAM" id="Phobius"/>
    </source>
</evidence>
<proteinExistence type="predicted"/>
<dbReference type="GO" id="GO:0055064">
    <property type="term" value="P:chloride ion homeostasis"/>
    <property type="evidence" value="ECO:0007669"/>
    <property type="project" value="TreeGrafter"/>
</dbReference>
<dbReference type="InterPro" id="IPR004842">
    <property type="entry name" value="SLC12A_fam"/>
</dbReference>
<sequence>PAPPRPVPQEELATRPRVPALLRRIAPYSALSPDSDSGTAPRRALGTLLGVAAPSLQSLLGLVLLLRLPWVVGHGGVLGTAAIGVLLGACMLLTAVSLSAVAT</sequence>
<keyword evidence="3 5" id="KW-1133">Transmembrane helix</keyword>
<dbReference type="PANTHER" id="PTHR11827">
    <property type="entry name" value="SOLUTE CARRIER FAMILY 12, CATION COTRANSPORTERS"/>
    <property type="match status" value="1"/>
</dbReference>
<evidence type="ECO:0000313" key="7">
    <source>
        <dbReference type="Proteomes" id="UP000523279"/>
    </source>
</evidence>
<dbReference type="GO" id="GO:0015379">
    <property type="term" value="F:potassium:chloride symporter activity"/>
    <property type="evidence" value="ECO:0007669"/>
    <property type="project" value="TreeGrafter"/>
</dbReference>
<evidence type="ECO:0000256" key="3">
    <source>
        <dbReference type="ARBA" id="ARBA00022989"/>
    </source>
</evidence>
<dbReference type="GO" id="GO:0006884">
    <property type="term" value="P:cell volume homeostasis"/>
    <property type="evidence" value="ECO:0007669"/>
    <property type="project" value="TreeGrafter"/>
</dbReference>
<keyword evidence="2 5" id="KW-0812">Transmembrane</keyword>
<feature type="non-terminal residue" evidence="6">
    <location>
        <position position="1"/>
    </location>
</feature>
<gene>
    <name evidence="6" type="primary">Slc12a4</name>
    <name evidence="6" type="ORF">DICEXI_R15306</name>
</gene>
<evidence type="ECO:0000256" key="1">
    <source>
        <dbReference type="ARBA" id="ARBA00004141"/>
    </source>
</evidence>
<evidence type="ECO:0000256" key="2">
    <source>
        <dbReference type="ARBA" id="ARBA00022692"/>
    </source>
</evidence>
<organism evidence="6 7">
    <name type="scientific">Dicaeum eximium</name>
    <dbReference type="NCBI Taxonomy" id="667154"/>
    <lineage>
        <taxon>Eukaryota</taxon>
        <taxon>Metazoa</taxon>
        <taxon>Chordata</taxon>
        <taxon>Craniata</taxon>
        <taxon>Vertebrata</taxon>
        <taxon>Euteleostomi</taxon>
        <taxon>Archelosauria</taxon>
        <taxon>Archosauria</taxon>
        <taxon>Dinosauria</taxon>
        <taxon>Saurischia</taxon>
        <taxon>Theropoda</taxon>
        <taxon>Coelurosauria</taxon>
        <taxon>Aves</taxon>
        <taxon>Neognathae</taxon>
        <taxon>Neoaves</taxon>
        <taxon>Telluraves</taxon>
        <taxon>Australaves</taxon>
        <taxon>Passeriformes</taxon>
        <taxon>Passeroidea</taxon>
        <taxon>Dicaeidae</taxon>
        <taxon>Dicaeum</taxon>
    </lineage>
</organism>
<dbReference type="GO" id="GO:0005886">
    <property type="term" value="C:plasma membrane"/>
    <property type="evidence" value="ECO:0007669"/>
    <property type="project" value="TreeGrafter"/>
</dbReference>